<proteinExistence type="predicted"/>
<reference evidence="2" key="2">
    <citation type="submission" date="2020-11" db="EMBL/GenBank/DDBJ databases">
        <authorList>
            <person name="McCartney M.A."/>
            <person name="Auch B."/>
            <person name="Kono T."/>
            <person name="Mallez S."/>
            <person name="Becker A."/>
            <person name="Gohl D.M."/>
            <person name="Silverstein K.A.T."/>
            <person name="Koren S."/>
            <person name="Bechman K.B."/>
            <person name="Herman A."/>
            <person name="Abrahante J.E."/>
            <person name="Garbe J."/>
        </authorList>
    </citation>
    <scope>NUCLEOTIDE SEQUENCE</scope>
    <source>
        <strain evidence="2">Duluth1</strain>
        <tissue evidence="2">Whole animal</tissue>
    </source>
</reference>
<dbReference type="Proteomes" id="UP000828390">
    <property type="component" value="Unassembled WGS sequence"/>
</dbReference>
<keyword evidence="1" id="KW-0732">Signal</keyword>
<feature type="chain" id="PRO_5038977482" description="Secreted protein" evidence="1">
    <location>
        <begin position="28"/>
        <end position="63"/>
    </location>
</feature>
<name>A0A9D4BRP6_DREPO</name>
<sequence length="63" mass="6914">MTSLITSKKCSFFNTFAVLLLKLSCTGQQVQRVEVHYSASRGHAFMLAAQVLGPTVTGYTSRM</sequence>
<feature type="signal peptide" evidence="1">
    <location>
        <begin position="1"/>
        <end position="27"/>
    </location>
</feature>
<protein>
    <recommendedName>
        <fullName evidence="4">Secreted protein</fullName>
    </recommendedName>
</protein>
<evidence type="ECO:0000256" key="1">
    <source>
        <dbReference type="SAM" id="SignalP"/>
    </source>
</evidence>
<evidence type="ECO:0000313" key="2">
    <source>
        <dbReference type="EMBL" id="KAH3705273.1"/>
    </source>
</evidence>
<dbReference type="AlphaFoldDB" id="A0A9D4BRP6"/>
<accession>A0A9D4BRP6</accession>
<evidence type="ECO:0008006" key="4">
    <source>
        <dbReference type="Google" id="ProtNLM"/>
    </source>
</evidence>
<keyword evidence="3" id="KW-1185">Reference proteome</keyword>
<dbReference type="EMBL" id="JAIWYP010000015">
    <property type="protein sequence ID" value="KAH3705273.1"/>
    <property type="molecule type" value="Genomic_DNA"/>
</dbReference>
<evidence type="ECO:0000313" key="3">
    <source>
        <dbReference type="Proteomes" id="UP000828390"/>
    </source>
</evidence>
<organism evidence="2 3">
    <name type="scientific">Dreissena polymorpha</name>
    <name type="common">Zebra mussel</name>
    <name type="synonym">Mytilus polymorpha</name>
    <dbReference type="NCBI Taxonomy" id="45954"/>
    <lineage>
        <taxon>Eukaryota</taxon>
        <taxon>Metazoa</taxon>
        <taxon>Spiralia</taxon>
        <taxon>Lophotrochozoa</taxon>
        <taxon>Mollusca</taxon>
        <taxon>Bivalvia</taxon>
        <taxon>Autobranchia</taxon>
        <taxon>Heteroconchia</taxon>
        <taxon>Euheterodonta</taxon>
        <taxon>Imparidentia</taxon>
        <taxon>Neoheterodontei</taxon>
        <taxon>Myida</taxon>
        <taxon>Dreissenoidea</taxon>
        <taxon>Dreissenidae</taxon>
        <taxon>Dreissena</taxon>
    </lineage>
</organism>
<gene>
    <name evidence="2" type="ORF">DPMN_080341</name>
</gene>
<comment type="caution">
    <text evidence="2">The sequence shown here is derived from an EMBL/GenBank/DDBJ whole genome shotgun (WGS) entry which is preliminary data.</text>
</comment>
<reference evidence="2" key="1">
    <citation type="journal article" date="2019" name="bioRxiv">
        <title>The Genome of the Zebra Mussel, Dreissena polymorpha: A Resource for Invasive Species Research.</title>
        <authorList>
            <person name="McCartney M.A."/>
            <person name="Auch B."/>
            <person name="Kono T."/>
            <person name="Mallez S."/>
            <person name="Zhang Y."/>
            <person name="Obille A."/>
            <person name="Becker A."/>
            <person name="Abrahante J.E."/>
            <person name="Garbe J."/>
            <person name="Badalamenti J.P."/>
            <person name="Herman A."/>
            <person name="Mangelson H."/>
            <person name="Liachko I."/>
            <person name="Sullivan S."/>
            <person name="Sone E.D."/>
            <person name="Koren S."/>
            <person name="Silverstein K.A.T."/>
            <person name="Beckman K.B."/>
            <person name="Gohl D.M."/>
        </authorList>
    </citation>
    <scope>NUCLEOTIDE SEQUENCE</scope>
    <source>
        <strain evidence="2">Duluth1</strain>
        <tissue evidence="2">Whole animal</tissue>
    </source>
</reference>